<feature type="signal peptide" evidence="1">
    <location>
        <begin position="1"/>
        <end position="24"/>
    </location>
</feature>
<proteinExistence type="predicted"/>
<dbReference type="EMBL" id="SDHX01000002">
    <property type="protein sequence ID" value="RXK53678.1"/>
    <property type="molecule type" value="Genomic_DNA"/>
</dbReference>
<comment type="caution">
    <text evidence="2">The sequence shown here is derived from an EMBL/GenBank/DDBJ whole genome shotgun (WGS) entry which is preliminary data.</text>
</comment>
<dbReference type="Pfam" id="PF11736">
    <property type="entry name" value="DUF3299"/>
    <property type="match status" value="1"/>
</dbReference>
<name>A0A4Q1C5H0_9BACT</name>
<dbReference type="RefSeq" id="WP_129049601.1">
    <property type="nucleotide sequence ID" value="NZ_SDHX01000002.1"/>
</dbReference>
<accession>A0A4Q1C5H0</accession>
<feature type="chain" id="PRO_5020886416" evidence="1">
    <location>
        <begin position="25"/>
        <end position="235"/>
    </location>
</feature>
<dbReference type="OrthoDB" id="196734at2"/>
<protein>
    <submittedName>
        <fullName evidence="2">DUF3299 domain-containing protein</fullName>
    </submittedName>
</protein>
<dbReference type="Proteomes" id="UP000290218">
    <property type="component" value="Unassembled WGS sequence"/>
</dbReference>
<evidence type="ECO:0000313" key="2">
    <source>
        <dbReference type="EMBL" id="RXK53678.1"/>
    </source>
</evidence>
<dbReference type="InterPro" id="IPR021727">
    <property type="entry name" value="DUF3299"/>
</dbReference>
<organism evidence="2 3">
    <name type="scientific">Oleiharenicola lentus</name>
    <dbReference type="NCBI Taxonomy" id="2508720"/>
    <lineage>
        <taxon>Bacteria</taxon>
        <taxon>Pseudomonadati</taxon>
        <taxon>Verrucomicrobiota</taxon>
        <taxon>Opitutia</taxon>
        <taxon>Opitutales</taxon>
        <taxon>Opitutaceae</taxon>
        <taxon>Oleiharenicola</taxon>
    </lineage>
</organism>
<reference evidence="2 3" key="1">
    <citation type="submission" date="2019-01" db="EMBL/GenBank/DDBJ databases">
        <title>Lacunisphaera sp. strain TWA-58.</title>
        <authorList>
            <person name="Chen W.-M."/>
        </authorList>
    </citation>
    <scope>NUCLEOTIDE SEQUENCE [LARGE SCALE GENOMIC DNA]</scope>
    <source>
        <strain evidence="2 3">TWA-58</strain>
    </source>
</reference>
<sequence>MVTRTKLLSSLALGLLLGAGAVSAQPSWLRNLGPHDLCCGPKAMNDFGPTAAAFASLESRDILQPAIPALPQAAATVAIGPAASAPSPAATEIKPTAEADAAGVYQVTFVHLSAYEFVAPPDEKQAGEAEKQIPAPVKALDAKKVAVTGFMLPVKMNEGLVTEFLLVKDPMACCYGVMPKVNEWVVVRMNGKGVPPLMDVPITFEGTLKVGQIYEGGYLTGLYLLQGERRVESKG</sequence>
<evidence type="ECO:0000313" key="3">
    <source>
        <dbReference type="Proteomes" id="UP000290218"/>
    </source>
</evidence>
<gene>
    <name evidence="2" type="ORF">ESB00_18500</name>
</gene>
<evidence type="ECO:0000256" key="1">
    <source>
        <dbReference type="SAM" id="SignalP"/>
    </source>
</evidence>
<dbReference type="AlphaFoldDB" id="A0A4Q1C5H0"/>
<dbReference type="Gene3D" id="2.40.50.870">
    <property type="entry name" value="Protein of unknown function (DUF3299)"/>
    <property type="match status" value="1"/>
</dbReference>
<keyword evidence="3" id="KW-1185">Reference proteome</keyword>
<keyword evidence="1" id="KW-0732">Signal</keyword>